<dbReference type="InterPro" id="IPR000734">
    <property type="entry name" value="TAG_lipase"/>
</dbReference>
<accession>A0A8B8IPB2</accession>
<dbReference type="GO" id="GO:0016042">
    <property type="term" value="P:lipid catabolic process"/>
    <property type="evidence" value="ECO:0007669"/>
    <property type="project" value="TreeGrafter"/>
</dbReference>
<evidence type="ECO:0000256" key="5">
    <source>
        <dbReference type="SAM" id="SignalP"/>
    </source>
</evidence>
<dbReference type="GeneID" id="113402844"/>
<feature type="chain" id="PRO_5047315013" evidence="5">
    <location>
        <begin position="20"/>
        <end position="343"/>
    </location>
</feature>
<comment type="similarity">
    <text evidence="2 4">Belongs to the AB hydrolase superfamily. Lipase family.</text>
</comment>
<dbReference type="Proteomes" id="UP001652626">
    <property type="component" value="Chromosome 9"/>
</dbReference>
<dbReference type="PANTHER" id="PTHR11610">
    <property type="entry name" value="LIPASE"/>
    <property type="match status" value="1"/>
</dbReference>
<dbReference type="Gene3D" id="3.40.50.1820">
    <property type="entry name" value="alpha/beta hydrolase"/>
    <property type="match status" value="1"/>
</dbReference>
<proteinExistence type="inferred from homology"/>
<evidence type="ECO:0000256" key="3">
    <source>
        <dbReference type="ARBA" id="ARBA00022525"/>
    </source>
</evidence>
<name>A0A8B8IPB2_VANTA</name>
<evidence type="ECO:0000313" key="7">
    <source>
        <dbReference type="Proteomes" id="UP001652626"/>
    </source>
</evidence>
<dbReference type="AlphaFoldDB" id="A0A8B8IPB2"/>
<evidence type="ECO:0000256" key="2">
    <source>
        <dbReference type="ARBA" id="ARBA00010701"/>
    </source>
</evidence>
<dbReference type="PRINTS" id="PR00821">
    <property type="entry name" value="TAGLIPASE"/>
</dbReference>
<evidence type="ECO:0000256" key="4">
    <source>
        <dbReference type="RuleBase" id="RU004262"/>
    </source>
</evidence>
<keyword evidence="7" id="KW-1185">Reference proteome</keyword>
<gene>
    <name evidence="8" type="primary">LOC113402844</name>
</gene>
<evidence type="ECO:0000259" key="6">
    <source>
        <dbReference type="Pfam" id="PF00151"/>
    </source>
</evidence>
<dbReference type="OMA" id="AKCNHRA"/>
<keyword evidence="5" id="KW-0732">Signal</keyword>
<keyword evidence="3" id="KW-0964">Secreted</keyword>
<dbReference type="GO" id="GO:0016298">
    <property type="term" value="F:lipase activity"/>
    <property type="evidence" value="ECO:0007669"/>
    <property type="project" value="InterPro"/>
</dbReference>
<dbReference type="Pfam" id="PF00151">
    <property type="entry name" value="Lipase"/>
    <property type="match status" value="1"/>
</dbReference>
<organism evidence="7 8">
    <name type="scientific">Vanessa tameamea</name>
    <name type="common">Kamehameha butterfly</name>
    <dbReference type="NCBI Taxonomy" id="334116"/>
    <lineage>
        <taxon>Eukaryota</taxon>
        <taxon>Metazoa</taxon>
        <taxon>Ecdysozoa</taxon>
        <taxon>Arthropoda</taxon>
        <taxon>Hexapoda</taxon>
        <taxon>Insecta</taxon>
        <taxon>Pterygota</taxon>
        <taxon>Neoptera</taxon>
        <taxon>Endopterygota</taxon>
        <taxon>Lepidoptera</taxon>
        <taxon>Glossata</taxon>
        <taxon>Ditrysia</taxon>
        <taxon>Papilionoidea</taxon>
        <taxon>Nymphalidae</taxon>
        <taxon>Nymphalinae</taxon>
        <taxon>Vanessa</taxon>
    </lineage>
</organism>
<evidence type="ECO:0000256" key="1">
    <source>
        <dbReference type="ARBA" id="ARBA00004613"/>
    </source>
</evidence>
<evidence type="ECO:0000313" key="8">
    <source>
        <dbReference type="RefSeq" id="XP_026498960.2"/>
    </source>
</evidence>
<dbReference type="OrthoDB" id="6770740at2759"/>
<dbReference type="RefSeq" id="XP_026498960.2">
    <property type="nucleotide sequence ID" value="XM_026643175.2"/>
</dbReference>
<reference evidence="8" key="1">
    <citation type="submission" date="2025-08" db="UniProtKB">
        <authorList>
            <consortium name="RefSeq"/>
        </authorList>
    </citation>
    <scope>IDENTIFICATION</scope>
    <source>
        <tissue evidence="8">Whole body</tissue>
    </source>
</reference>
<dbReference type="SUPFAM" id="SSF53474">
    <property type="entry name" value="alpha/beta-Hydrolases"/>
    <property type="match status" value="1"/>
</dbReference>
<feature type="domain" description="Lipase" evidence="6">
    <location>
        <begin position="43"/>
        <end position="316"/>
    </location>
</feature>
<sequence length="343" mass="38231">MKIKFAVTVILCILGHAWSWGRGDLEKYGPFQLALHSKLIKCEHDRTLNLDVSGIDVYFYDFPRNDVETFTIDNAAKGILSLNELDKTKKFLIFVGGFKSNINKKTEERVRDTFRNYPNSYLVILDHSPYTNDRQGHIKSYERSVKYVHYIGKALAQMLTGLKEGGISSKNIHCIGHSLGAQILGHTGEIFYNSTGTKIARITALDPAGPCFSNSLIQEQVRSGVADYVEVYHCNSGGLGTTSILGDIDFIINKKGSTQPNCKTPLVPGIFDSSKAAKCNHRACIDIYTATVSNPNWFLAWKCETYKSFRKGHCYTNESTIAGFWNPGNATGVYYVSTDGYDI</sequence>
<dbReference type="InterPro" id="IPR013818">
    <property type="entry name" value="Lipase"/>
</dbReference>
<comment type="subcellular location">
    <subcellularLocation>
        <location evidence="1">Secreted</location>
    </subcellularLocation>
</comment>
<protein>
    <submittedName>
        <fullName evidence="8">Lipase member H-like</fullName>
    </submittedName>
</protein>
<dbReference type="GO" id="GO:0005615">
    <property type="term" value="C:extracellular space"/>
    <property type="evidence" value="ECO:0007669"/>
    <property type="project" value="TreeGrafter"/>
</dbReference>
<dbReference type="InterPro" id="IPR029058">
    <property type="entry name" value="AB_hydrolase_fold"/>
</dbReference>
<feature type="signal peptide" evidence="5">
    <location>
        <begin position="1"/>
        <end position="19"/>
    </location>
</feature>